<feature type="compositionally biased region" description="Polar residues" evidence="3">
    <location>
        <begin position="141"/>
        <end position="155"/>
    </location>
</feature>
<evidence type="ECO:0000256" key="3">
    <source>
        <dbReference type="SAM" id="MobiDB-lite"/>
    </source>
</evidence>
<dbReference type="InterPro" id="IPR013783">
    <property type="entry name" value="Ig-like_fold"/>
</dbReference>
<dbReference type="PANTHER" id="PTHR11481">
    <property type="entry name" value="IMMUNOGLOBULIN FC RECEPTOR"/>
    <property type="match status" value="1"/>
</dbReference>
<feature type="domain" description="Ig-like" evidence="4">
    <location>
        <begin position="296"/>
        <end position="382"/>
    </location>
</feature>
<dbReference type="PANTHER" id="PTHR11481:SF112">
    <property type="entry name" value="FC RECEPTOR-LIKE PROTEIN 4-RELATED"/>
    <property type="match status" value="1"/>
</dbReference>
<feature type="domain" description="Ig-like" evidence="4">
    <location>
        <begin position="62"/>
        <end position="152"/>
    </location>
</feature>
<feature type="non-terminal residue" evidence="5">
    <location>
        <position position="1"/>
    </location>
</feature>
<protein>
    <submittedName>
        <fullName evidence="5">FCRL5 protein</fullName>
    </submittedName>
</protein>
<dbReference type="InterPro" id="IPR003598">
    <property type="entry name" value="Ig_sub2"/>
</dbReference>
<feature type="domain" description="Ig-like" evidence="4">
    <location>
        <begin position="158"/>
        <end position="232"/>
    </location>
</feature>
<dbReference type="EMBL" id="JAAWVQ010125115">
    <property type="protein sequence ID" value="MBN3283212.1"/>
    <property type="molecule type" value="Genomic_DNA"/>
</dbReference>
<dbReference type="InterPro" id="IPR007110">
    <property type="entry name" value="Ig-like_dom"/>
</dbReference>
<evidence type="ECO:0000256" key="1">
    <source>
        <dbReference type="ARBA" id="ARBA00022729"/>
    </source>
</evidence>
<dbReference type="Gene3D" id="2.60.40.10">
    <property type="entry name" value="Immunoglobulins"/>
    <property type="match status" value="3"/>
</dbReference>
<dbReference type="InterPro" id="IPR036179">
    <property type="entry name" value="Ig-like_dom_sf"/>
</dbReference>
<comment type="caution">
    <text evidence="5">The sequence shown here is derived from an EMBL/GenBank/DDBJ whole genome shotgun (WGS) entry which is preliminary data.</text>
</comment>
<dbReference type="InterPro" id="IPR050488">
    <property type="entry name" value="Ig_Fc_receptor"/>
</dbReference>
<dbReference type="InterPro" id="IPR003599">
    <property type="entry name" value="Ig_sub"/>
</dbReference>
<dbReference type="SMART" id="SM00409">
    <property type="entry name" value="IG"/>
    <property type="match status" value="3"/>
</dbReference>
<feature type="non-terminal residue" evidence="5">
    <location>
        <position position="419"/>
    </location>
</feature>
<gene>
    <name evidence="5" type="primary">Fcrl5_0</name>
    <name evidence="5" type="ORF">GTO93_0018010</name>
</gene>
<feature type="region of interest" description="Disordered" evidence="3">
    <location>
        <begin position="124"/>
        <end position="158"/>
    </location>
</feature>
<evidence type="ECO:0000259" key="4">
    <source>
        <dbReference type="PROSITE" id="PS50835"/>
    </source>
</evidence>
<dbReference type="Pfam" id="PF13895">
    <property type="entry name" value="Ig_2"/>
    <property type="match status" value="1"/>
</dbReference>
<dbReference type="Pfam" id="PF13927">
    <property type="entry name" value="Ig_3"/>
    <property type="match status" value="2"/>
</dbReference>
<name>A0ABS2Y914_POLSP</name>
<dbReference type="SUPFAM" id="SSF48726">
    <property type="entry name" value="Immunoglobulin"/>
    <property type="match status" value="3"/>
</dbReference>
<keyword evidence="2" id="KW-1015">Disulfide bond</keyword>
<accession>A0ABS2Y914</accession>
<evidence type="ECO:0000313" key="6">
    <source>
        <dbReference type="Proteomes" id="UP001166093"/>
    </source>
</evidence>
<organism evidence="5 6">
    <name type="scientific">Polyodon spathula</name>
    <name type="common">North American paddlefish</name>
    <name type="synonym">Squalus spathula</name>
    <dbReference type="NCBI Taxonomy" id="7913"/>
    <lineage>
        <taxon>Eukaryota</taxon>
        <taxon>Metazoa</taxon>
        <taxon>Chordata</taxon>
        <taxon>Craniata</taxon>
        <taxon>Vertebrata</taxon>
        <taxon>Euteleostomi</taxon>
        <taxon>Actinopterygii</taxon>
        <taxon>Chondrostei</taxon>
        <taxon>Acipenseriformes</taxon>
        <taxon>Polyodontidae</taxon>
        <taxon>Polyodon</taxon>
    </lineage>
</organism>
<dbReference type="Proteomes" id="UP001166093">
    <property type="component" value="Unassembled WGS sequence"/>
</dbReference>
<evidence type="ECO:0000313" key="5">
    <source>
        <dbReference type="EMBL" id="MBN3283212.1"/>
    </source>
</evidence>
<sequence length="419" mass="44973">MGREDFYDLCAALQPKICHCRLNRAISSSPPPLLQLSQSPSQEIHCAKAPALRPAALPPELPKAVLTSSPQWGELYTGETVTLSCVVQGGFTGLQYLWYKSSQGGRVNIRDTAGARYTLSPVTQSHSGEYQCEAQRGDRPPSSQRSDPVTLTVSEGQPKPALTRETAGEIFEGDTVTLSCVIQGGSGGWRYLWYKDRQGAPVYQTDSSSGAGAGYTISAAALSHSGEYWCRAGRGSNTFYSQYSDPIWVNVTVKMLPLGAQDESHSLDGTSSCPGCAKRLTFAGDLEGGTRLADAPRVTLTASPGATVKEGEALNLTCEAAVNKTPRPELHYSIVRDREPVTTSSDSALYSIASTEKSHAGSYTCAVESQGVKKSSQELYIEVQRKPGIGIRIRSSQKWGLSSPAVCSTLEWNWNSAAC</sequence>
<reference evidence="5" key="1">
    <citation type="journal article" date="2021" name="Cell">
        <title>Tracing the genetic footprints of vertebrate landing in non-teleost ray-finned fishes.</title>
        <authorList>
            <person name="Bi X."/>
            <person name="Wang K."/>
            <person name="Yang L."/>
            <person name="Pan H."/>
            <person name="Jiang H."/>
            <person name="Wei Q."/>
            <person name="Fang M."/>
            <person name="Yu H."/>
            <person name="Zhu C."/>
            <person name="Cai Y."/>
            <person name="He Y."/>
            <person name="Gan X."/>
            <person name="Zeng H."/>
            <person name="Yu D."/>
            <person name="Zhu Y."/>
            <person name="Jiang H."/>
            <person name="Qiu Q."/>
            <person name="Yang H."/>
            <person name="Zhang Y.E."/>
            <person name="Wang W."/>
            <person name="Zhu M."/>
            <person name="He S."/>
            <person name="Zhang G."/>
        </authorList>
    </citation>
    <scope>NUCLEOTIDE SEQUENCE</scope>
    <source>
        <strain evidence="5">Pddl_001</strain>
    </source>
</reference>
<dbReference type="SMART" id="SM00408">
    <property type="entry name" value="IGc2"/>
    <property type="match status" value="3"/>
</dbReference>
<evidence type="ECO:0000256" key="2">
    <source>
        <dbReference type="ARBA" id="ARBA00023157"/>
    </source>
</evidence>
<keyword evidence="6" id="KW-1185">Reference proteome</keyword>
<keyword evidence="1" id="KW-0732">Signal</keyword>
<proteinExistence type="predicted"/>
<dbReference type="PROSITE" id="PS50835">
    <property type="entry name" value="IG_LIKE"/>
    <property type="match status" value="3"/>
</dbReference>